<evidence type="ECO:0000256" key="4">
    <source>
        <dbReference type="ARBA" id="ARBA00023316"/>
    </source>
</evidence>
<dbReference type="PANTHER" id="PTHR34136">
    <property type="match status" value="1"/>
</dbReference>
<dbReference type="InterPro" id="IPR004629">
    <property type="entry name" value="WecG_TagA_CpsF"/>
</dbReference>
<evidence type="ECO:0000256" key="5">
    <source>
        <dbReference type="HAMAP-Rule" id="MF_02070"/>
    </source>
</evidence>
<dbReference type="NCBIfam" id="TIGR00696">
    <property type="entry name" value="wecG_tagA_cpsF"/>
    <property type="match status" value="1"/>
</dbReference>
<dbReference type="AlphaFoldDB" id="A0A124FCJ3"/>
<comment type="caution">
    <text evidence="6">The sequence shown here is derived from an EMBL/GenBank/DDBJ whole genome shotgun (WGS) entry which is preliminary data.</text>
</comment>
<dbReference type="CDD" id="cd06533">
    <property type="entry name" value="Glyco_transf_WecG_TagA"/>
    <property type="match status" value="1"/>
</dbReference>
<accession>A0A124FCJ3</accession>
<dbReference type="GO" id="GO:0071555">
    <property type="term" value="P:cell wall organization"/>
    <property type="evidence" value="ECO:0007669"/>
    <property type="project" value="UniProtKB-KW"/>
</dbReference>
<proteinExistence type="inferred from homology"/>
<comment type="pathway">
    <text evidence="5">Cell wall biogenesis; teichoic acid biosynthesis.</text>
</comment>
<keyword evidence="4 5" id="KW-0961">Cell wall biogenesis/degradation</keyword>
<dbReference type="PANTHER" id="PTHR34136:SF1">
    <property type="entry name" value="UDP-N-ACETYL-D-MANNOSAMINURONIC ACID TRANSFERASE"/>
    <property type="match status" value="1"/>
</dbReference>
<organism evidence="6 7">
    <name type="scientific">Caldanaerobacter subterraneus</name>
    <dbReference type="NCBI Taxonomy" id="911092"/>
    <lineage>
        <taxon>Bacteria</taxon>
        <taxon>Bacillati</taxon>
        <taxon>Bacillota</taxon>
        <taxon>Clostridia</taxon>
        <taxon>Thermoanaerobacterales</taxon>
        <taxon>Thermoanaerobacteraceae</taxon>
        <taxon>Caldanaerobacter</taxon>
    </lineage>
</organism>
<gene>
    <name evidence="6" type="ORF">DEA61_07185</name>
</gene>
<dbReference type="GO" id="GO:0047244">
    <property type="term" value="F:N-acetylglucosaminyldiphosphoundecaprenol N-acetyl-beta-D-mannosaminyltransferase activity"/>
    <property type="evidence" value="ECO:0007669"/>
    <property type="project" value="UniProtKB-UniRule"/>
</dbReference>
<name>A0A124FCJ3_9THEO</name>
<dbReference type="UniPathway" id="UPA00632"/>
<comment type="catalytic activity">
    <reaction evidence="5">
        <text>UDP-N-acetyl-alpha-D-mannosamine + N-acetyl-alpha-D-glucosaminyl-di-trans,octa-cis-undecaprenyl diphosphate = N-acetyl-beta-D-mannosaminyl-(1-&gt;4)-N-acetyl-alpha-D-glucosaminyl di-trans,octa-cis-undecaprenyl diphosphate + UDP + H(+)</text>
        <dbReference type="Rhea" id="RHEA:16053"/>
        <dbReference type="ChEBI" id="CHEBI:15378"/>
        <dbReference type="ChEBI" id="CHEBI:58223"/>
        <dbReference type="ChEBI" id="CHEBI:62959"/>
        <dbReference type="ChEBI" id="CHEBI:68623"/>
        <dbReference type="ChEBI" id="CHEBI:132210"/>
        <dbReference type="EC" id="2.4.1.187"/>
    </reaction>
</comment>
<evidence type="ECO:0000256" key="2">
    <source>
        <dbReference type="ARBA" id="ARBA00022679"/>
    </source>
</evidence>
<keyword evidence="3 5" id="KW-0777">Teichoic acid biosynthesis</keyword>
<reference evidence="6 7" key="1">
    <citation type="journal article" date="2018" name="Nat. Biotechnol.">
        <title>A standardized bacterial taxonomy based on genome phylogeny substantially revises the tree of life.</title>
        <authorList>
            <person name="Parks D.H."/>
            <person name="Chuvochina M."/>
            <person name="Waite D.W."/>
            <person name="Rinke C."/>
            <person name="Skarshewski A."/>
            <person name="Chaumeil P.A."/>
            <person name="Hugenholtz P."/>
        </authorList>
    </citation>
    <scope>NUCLEOTIDE SEQUENCE [LARGE SCALE GENOMIC DNA]</scope>
    <source>
        <strain evidence="6">UBA12544</strain>
    </source>
</reference>
<evidence type="ECO:0000313" key="7">
    <source>
        <dbReference type="Proteomes" id="UP000264445"/>
    </source>
</evidence>
<comment type="similarity">
    <text evidence="5">Belongs to the glycosyltransferase 26 family. TagA/TarA subfamily.</text>
</comment>
<dbReference type="GO" id="GO:0019350">
    <property type="term" value="P:teichoic acid biosynthetic process"/>
    <property type="evidence" value="ECO:0007669"/>
    <property type="project" value="UniProtKB-UniRule"/>
</dbReference>
<dbReference type="EMBL" id="DOLB01000104">
    <property type="protein sequence ID" value="HBT49596.1"/>
    <property type="molecule type" value="Genomic_DNA"/>
</dbReference>
<dbReference type="EC" id="2.4.1.187" evidence="5"/>
<dbReference type="HAMAP" id="MF_02070">
    <property type="entry name" value="TagA_TarA"/>
    <property type="match status" value="1"/>
</dbReference>
<sequence length="245" mass="28259">MDKLYIFGVPIHRVTMIEAVEILKGYLKEDRIHIVATPNAEIIMMAQKDEEYKKILNETDLNVPDGSGVVFASKVFNKPLKERVAGFDLMMEFVKWASHKDVSIYLLGAKPEVVEKAQSNLKNLYPSLKIVGFHHGYFNEKEEENIIEDINKRAAQVLFVALGAPKQEKWIYKNKEKLKVKIAMGVGGSFDVIAGKAKRAPEIYRKLGLEWLYRLIQEPWRYKRMSALPKFAFKVLLSKLRKNNF</sequence>
<keyword evidence="1 5" id="KW-0328">Glycosyltransferase</keyword>
<dbReference type="InterPro" id="IPR034714">
    <property type="entry name" value="TagA_TarA"/>
</dbReference>
<evidence type="ECO:0000256" key="1">
    <source>
        <dbReference type="ARBA" id="ARBA00022676"/>
    </source>
</evidence>
<dbReference type="RefSeq" id="WP_278429163.1">
    <property type="nucleotide sequence ID" value="NZ_DOLB01000104.1"/>
</dbReference>
<protein>
    <recommendedName>
        <fullName evidence="5">N-acetylglucosaminyldiphosphoundecaprenol N-acetyl-beta-D-mannosaminyltransferase</fullName>
        <ecNumber evidence="5">2.4.1.187</ecNumber>
    </recommendedName>
    <alternativeName>
        <fullName evidence="5">N-acetylmannosaminyltransferase</fullName>
    </alternativeName>
    <alternativeName>
        <fullName evidence="5">UDP-N-acetylmannosamine transferase</fullName>
    </alternativeName>
    <alternativeName>
        <fullName evidence="5">UDP-N-acetylmannosamine:N-acetylglucosaminyl pyrophosphorylundecaprenol N-acetylmannosaminyltransferase</fullName>
    </alternativeName>
</protein>
<dbReference type="Pfam" id="PF03808">
    <property type="entry name" value="Glyco_tran_WecG"/>
    <property type="match status" value="1"/>
</dbReference>
<evidence type="ECO:0000256" key="3">
    <source>
        <dbReference type="ARBA" id="ARBA00022944"/>
    </source>
</evidence>
<comment type="function">
    <text evidence="5">Catalyzes the conversion of GlcNAc-PP-undecaprenol into ManNAc-GlcNAc-PP-undecaprenol, the first committed lipid intermediate in the de novo synthesis of teichoic acid.</text>
</comment>
<dbReference type="Proteomes" id="UP000264445">
    <property type="component" value="Unassembled WGS sequence"/>
</dbReference>
<evidence type="ECO:0000313" key="6">
    <source>
        <dbReference type="EMBL" id="HBT49596.1"/>
    </source>
</evidence>
<keyword evidence="2 5" id="KW-0808">Transferase</keyword>